<dbReference type="Proteomes" id="UP000637757">
    <property type="component" value="Unassembled WGS sequence"/>
</dbReference>
<dbReference type="PANTHER" id="PTHR43333:SF1">
    <property type="entry name" value="D-ISOMER SPECIFIC 2-HYDROXYACID DEHYDROGENASE NAD-BINDING DOMAIN-CONTAINING PROTEIN"/>
    <property type="match status" value="1"/>
</dbReference>
<evidence type="ECO:0000256" key="1">
    <source>
        <dbReference type="ARBA" id="ARBA00005854"/>
    </source>
</evidence>
<dbReference type="Pfam" id="PF00389">
    <property type="entry name" value="2-Hacid_dh"/>
    <property type="match status" value="1"/>
</dbReference>
<dbReference type="SUPFAM" id="SSF52283">
    <property type="entry name" value="Formate/glycerate dehydrogenase catalytic domain-like"/>
    <property type="match status" value="1"/>
</dbReference>
<dbReference type="InterPro" id="IPR006140">
    <property type="entry name" value="D-isomer_DH_NAD-bd"/>
</dbReference>
<proteinExistence type="inferred from homology"/>
<keyword evidence="3" id="KW-0520">NAD</keyword>
<evidence type="ECO:0000313" key="8">
    <source>
        <dbReference type="Proteomes" id="UP000637757"/>
    </source>
</evidence>
<evidence type="ECO:0000259" key="6">
    <source>
        <dbReference type="Pfam" id="PF02826"/>
    </source>
</evidence>
<organism evidence="7 8">
    <name type="scientific">Enterococcus lacertideformus</name>
    <dbReference type="NCBI Taxonomy" id="2771493"/>
    <lineage>
        <taxon>Bacteria</taxon>
        <taxon>Bacillati</taxon>
        <taxon>Bacillota</taxon>
        <taxon>Bacilli</taxon>
        <taxon>Lactobacillales</taxon>
        <taxon>Enterococcaceae</taxon>
        <taxon>Enterococcus</taxon>
    </lineage>
</organism>
<dbReference type="SUPFAM" id="SSF51735">
    <property type="entry name" value="NAD(P)-binding Rossmann-fold domains"/>
    <property type="match status" value="1"/>
</dbReference>
<evidence type="ECO:0000256" key="3">
    <source>
        <dbReference type="ARBA" id="ARBA00023027"/>
    </source>
</evidence>
<dbReference type="Gene3D" id="3.40.50.720">
    <property type="entry name" value="NAD(P)-binding Rossmann-like Domain"/>
    <property type="match status" value="2"/>
</dbReference>
<keyword evidence="8" id="KW-1185">Reference proteome</keyword>
<accession>A0A931FAS5</accession>
<dbReference type="InterPro" id="IPR006139">
    <property type="entry name" value="D-isomer_2_OHA_DH_cat_dom"/>
</dbReference>
<dbReference type="EMBL" id="JADAKE010000013">
    <property type="protein sequence ID" value="MBF8807737.1"/>
    <property type="molecule type" value="Genomic_DNA"/>
</dbReference>
<dbReference type="Pfam" id="PF02826">
    <property type="entry name" value="2-Hacid_dh_C"/>
    <property type="match status" value="1"/>
</dbReference>
<evidence type="ECO:0000256" key="4">
    <source>
        <dbReference type="RuleBase" id="RU003719"/>
    </source>
</evidence>
<dbReference type="InterPro" id="IPR036291">
    <property type="entry name" value="NAD(P)-bd_dom_sf"/>
</dbReference>
<feature type="domain" description="D-isomer specific 2-hydroxyacid dehydrogenase NAD-binding" evidence="6">
    <location>
        <begin position="103"/>
        <end position="277"/>
    </location>
</feature>
<dbReference type="PANTHER" id="PTHR43333">
    <property type="entry name" value="2-HACID_DH_C DOMAIN-CONTAINING PROTEIN"/>
    <property type="match status" value="1"/>
</dbReference>
<sequence length="315" mass="35370">MTEKIIYLDRKFRATFIDQMKQLAPNYRIKTELEVADLPNVEISLGWDRKYEKALLASDHLKWVHSISAGVDTLPLKTFAKKGILLSNGSGIHSESITEHIMGIILGYSRGLFQAQKAQLNKKWLGTSVHYQAVEKQNLLIIGTGQIGKMVAKKANSFGMACYGINTTGHPVDGFKQTYPLKEIKQVVSEVDIIVNILPLTEQTKGLFDEKLFEKFSSHTLFINVGRGASVQTNDLIQALNEDKLAFAALDVFEEEPLPEESPLWEMDKVLITSHIAGLTSEFQHKLMVIFLENLKSYIKSQKLTVNAVELTKGY</sequence>
<comment type="similarity">
    <text evidence="1 4">Belongs to the D-isomer specific 2-hydroxyacid dehydrogenase family.</text>
</comment>
<evidence type="ECO:0000259" key="5">
    <source>
        <dbReference type="Pfam" id="PF00389"/>
    </source>
</evidence>
<evidence type="ECO:0000256" key="2">
    <source>
        <dbReference type="ARBA" id="ARBA00023002"/>
    </source>
</evidence>
<reference evidence="7" key="1">
    <citation type="submission" date="2020-09" db="EMBL/GenBank/DDBJ databases">
        <title>Genomic insights into the novelty and pathogenicity of a unique biofilm-forming Enterococcus sp. bacteria (Enterococcus lacertideformus) identified in reptiles.</title>
        <authorList>
            <person name="Agius J.E."/>
            <person name="Phalen D.N."/>
            <person name="Rose K."/>
            <person name="Eden J.-S."/>
        </authorList>
    </citation>
    <scope>NUCLEOTIDE SEQUENCE</scope>
    <source>
        <strain evidence="7">PHRS 0518</strain>
    </source>
</reference>
<dbReference type="GO" id="GO:0051287">
    <property type="term" value="F:NAD binding"/>
    <property type="evidence" value="ECO:0007669"/>
    <property type="project" value="InterPro"/>
</dbReference>
<feature type="domain" description="D-isomer specific 2-hydroxyacid dehydrogenase catalytic" evidence="5">
    <location>
        <begin position="35"/>
        <end position="304"/>
    </location>
</feature>
<evidence type="ECO:0000313" key="7">
    <source>
        <dbReference type="EMBL" id="MBF8807737.1"/>
    </source>
</evidence>
<dbReference type="AlphaFoldDB" id="A0A931FAS5"/>
<comment type="caution">
    <text evidence="7">The sequence shown here is derived from an EMBL/GenBank/DDBJ whole genome shotgun (WGS) entry which is preliminary data.</text>
</comment>
<keyword evidence="2 4" id="KW-0560">Oxidoreductase</keyword>
<gene>
    <name evidence="7" type="ORF">IC227_04310</name>
</gene>
<protein>
    <submittedName>
        <fullName evidence="7">Hydroxyacid dehydrogenase</fullName>
    </submittedName>
</protein>
<dbReference type="GO" id="GO:0016616">
    <property type="term" value="F:oxidoreductase activity, acting on the CH-OH group of donors, NAD or NADP as acceptor"/>
    <property type="evidence" value="ECO:0007669"/>
    <property type="project" value="InterPro"/>
</dbReference>
<name>A0A931FAS5_9ENTE</name>